<keyword evidence="5" id="KW-1185">Reference proteome</keyword>
<evidence type="ECO:0000256" key="2">
    <source>
        <dbReference type="SAM" id="Phobius"/>
    </source>
</evidence>
<keyword evidence="2" id="KW-1133">Transmembrane helix</keyword>
<dbReference type="InterPro" id="IPR002372">
    <property type="entry name" value="PQQ_rpt_dom"/>
</dbReference>
<dbReference type="RefSeq" id="WP_129186446.1">
    <property type="nucleotide sequence ID" value="NZ_CP035493.1"/>
</dbReference>
<proteinExistence type="predicted"/>
<keyword evidence="2" id="KW-0812">Transmembrane</keyword>
<keyword evidence="2" id="KW-0472">Membrane</keyword>
<feature type="transmembrane region" description="Helical" evidence="2">
    <location>
        <begin position="119"/>
        <end position="140"/>
    </location>
</feature>
<feature type="compositionally biased region" description="Low complexity" evidence="1">
    <location>
        <begin position="57"/>
        <end position="66"/>
    </location>
</feature>
<dbReference type="Gene3D" id="2.130.10.10">
    <property type="entry name" value="YVTN repeat-like/Quinoprotein amine dehydrogenase"/>
    <property type="match status" value="1"/>
</dbReference>
<evidence type="ECO:0000259" key="3">
    <source>
        <dbReference type="Pfam" id="PF13360"/>
    </source>
</evidence>
<dbReference type="OrthoDB" id="5149466at2"/>
<dbReference type="Proteomes" id="UP000292118">
    <property type="component" value="Chromosome"/>
</dbReference>
<reference evidence="4 5" key="1">
    <citation type="submission" date="2019-01" db="EMBL/GenBank/DDBJ databases">
        <title>Genome sequencing of strain FW10M-9.</title>
        <authorList>
            <person name="Heo J."/>
            <person name="Kim S.-J."/>
            <person name="Kim J.-S."/>
            <person name="Hong S.-B."/>
            <person name="Kwon S.-W."/>
        </authorList>
    </citation>
    <scope>NUCLEOTIDE SEQUENCE [LARGE SCALE GENOMIC DNA]</scope>
    <source>
        <strain evidence="4 5">FW10M-9</strain>
    </source>
</reference>
<dbReference type="SUPFAM" id="SSF50998">
    <property type="entry name" value="Quinoprotein alcohol dehydrogenase-like"/>
    <property type="match status" value="1"/>
</dbReference>
<evidence type="ECO:0000313" key="4">
    <source>
        <dbReference type="EMBL" id="QAY69046.1"/>
    </source>
</evidence>
<gene>
    <name evidence="4" type="ORF">ET471_02460</name>
</gene>
<dbReference type="AlphaFoldDB" id="A0A4P6F1E6"/>
<feature type="region of interest" description="Disordered" evidence="1">
    <location>
        <begin position="1"/>
        <end position="92"/>
    </location>
</feature>
<feature type="domain" description="Pyrrolo-quinoline quinone repeat" evidence="3">
    <location>
        <begin position="524"/>
        <end position="657"/>
    </location>
</feature>
<dbReference type="EMBL" id="CP035493">
    <property type="protein sequence ID" value="QAY69046.1"/>
    <property type="molecule type" value="Genomic_DNA"/>
</dbReference>
<dbReference type="SMART" id="SM00564">
    <property type="entry name" value="PQQ"/>
    <property type="match status" value="3"/>
</dbReference>
<dbReference type="InterPro" id="IPR011047">
    <property type="entry name" value="Quinoprotein_ADH-like_sf"/>
</dbReference>
<accession>A0A4P6F1E6</accession>
<evidence type="ECO:0000256" key="1">
    <source>
        <dbReference type="SAM" id="MobiDB-lite"/>
    </source>
</evidence>
<organism evidence="4 5">
    <name type="scientific">Xylanimonas protaetiae</name>
    <dbReference type="NCBI Taxonomy" id="2509457"/>
    <lineage>
        <taxon>Bacteria</taxon>
        <taxon>Bacillati</taxon>
        <taxon>Actinomycetota</taxon>
        <taxon>Actinomycetes</taxon>
        <taxon>Micrococcales</taxon>
        <taxon>Promicromonosporaceae</taxon>
        <taxon>Xylanimonas</taxon>
    </lineage>
</organism>
<feature type="compositionally biased region" description="Acidic residues" evidence="1">
    <location>
        <begin position="9"/>
        <end position="19"/>
    </location>
</feature>
<dbReference type="Pfam" id="PF13360">
    <property type="entry name" value="PQQ_2"/>
    <property type="match status" value="1"/>
</dbReference>
<protein>
    <recommendedName>
        <fullName evidence="3">Pyrrolo-quinoline quinone repeat domain-containing protein</fullName>
    </recommendedName>
</protein>
<name>A0A4P6F1E6_9MICO</name>
<dbReference type="InterPro" id="IPR018391">
    <property type="entry name" value="PQQ_b-propeller_rpt"/>
</dbReference>
<dbReference type="KEGG" id="xya:ET471_02460"/>
<dbReference type="PANTHER" id="PTHR34512">
    <property type="entry name" value="CELL SURFACE PROTEIN"/>
    <property type="match status" value="1"/>
</dbReference>
<evidence type="ECO:0000313" key="5">
    <source>
        <dbReference type="Proteomes" id="UP000292118"/>
    </source>
</evidence>
<dbReference type="InterPro" id="IPR015943">
    <property type="entry name" value="WD40/YVTN_repeat-like_dom_sf"/>
</dbReference>
<sequence length="673" mass="69287">MARRRADDDSFAFDLDPDDAPPVAAGTSRAGASLDQAWQDRASRDGLPRTSPRVGTSRAGRASAGGPTIRFDLVPDDELPGGDLAGGDLPGGEELPPSRLALAAAAVGARVRSWPRRRVVAVATVVAVLAAGTVTADVLVSRARQRAWAQVAATTSGAVLDLGHAPVEAARVPVDTPSPVALVGGTLVVQERQGSGVAPLGAAPTLHGIDVATGELVWTTQVATADVPQGVGTCTAGAPDLTWTSIVATRVARAAFVVCLSDDLRRVVVVDGAGRILAGRELDDLPQDEPVVAPGPGESVVLDTSPSAAHRILVTADGSLLRIDRLGTPLAPARVSPLATTAASDTSVGSTTLLDPLVTRDVRVRLEDAVTGRVRWETVLDSADLPAGSTLTGGSMCQAWTGMALDQDDLVVETENAWSDNVTSQRLRTVMCGLDVALDLRTGEVVEQQDVSAPGYAPAWGPSIALPDGGWGELTLVEDPSDGIQDASMHILRDDGSVVGDIPGIVLPPFATDGPSSAMLIASDLGVVAGGGSGVAAYDADDATPLWTAKTVTSARVLVRTADVVVVSDGRVVTGLDRATGAVLWTHEPHVTGQRPEGFSGVLDALTDGRRVVVVSAASEQETVDPIDGKKVTTALDLRTGAVVWTTTASSRTPYAVAGRLFRFDADAVVLLR</sequence>
<dbReference type="PANTHER" id="PTHR34512:SF30">
    <property type="entry name" value="OUTER MEMBRANE PROTEIN ASSEMBLY FACTOR BAMB"/>
    <property type="match status" value="1"/>
</dbReference>